<dbReference type="CDD" id="cd06088">
    <property type="entry name" value="KOW_RPL14"/>
    <property type="match status" value="1"/>
</dbReference>
<evidence type="ECO:0000313" key="4">
    <source>
        <dbReference type="Proteomes" id="UP000824123"/>
    </source>
</evidence>
<sequence>MRLGSVVRSRAGRDRDRFFVVVGIVDERYVLIADGDLRKLASPKKKKLLHLKVTPACMSEIQSRLESGEQLQDAQIRRFLASSGYGPCDKQED</sequence>
<dbReference type="GO" id="GO:1990904">
    <property type="term" value="C:ribonucleoprotein complex"/>
    <property type="evidence" value="ECO:0007669"/>
    <property type="project" value="UniProtKB-KW"/>
</dbReference>
<evidence type="ECO:0000313" key="3">
    <source>
        <dbReference type="EMBL" id="HIU46665.1"/>
    </source>
</evidence>
<protein>
    <submittedName>
        <fullName evidence="3">KOW domain-containing RNA-binding protein</fullName>
    </submittedName>
</protein>
<dbReference type="Proteomes" id="UP000824123">
    <property type="component" value="Unassembled WGS sequence"/>
</dbReference>
<dbReference type="EMBL" id="DVNK01000035">
    <property type="protein sequence ID" value="HIU46665.1"/>
    <property type="molecule type" value="Genomic_DNA"/>
</dbReference>
<dbReference type="InterPro" id="IPR041985">
    <property type="entry name" value="Ribosomal_eL14_KOW"/>
</dbReference>
<dbReference type="Gene3D" id="2.30.30.30">
    <property type="match status" value="1"/>
</dbReference>
<evidence type="ECO:0000256" key="2">
    <source>
        <dbReference type="ARBA" id="ARBA00023274"/>
    </source>
</evidence>
<dbReference type="AlphaFoldDB" id="A0A9D1LRL0"/>
<dbReference type="InterPro" id="IPR014722">
    <property type="entry name" value="Rib_uL2_dom2"/>
</dbReference>
<reference evidence="3" key="2">
    <citation type="journal article" date="2021" name="PeerJ">
        <title>Extensive microbial diversity within the chicken gut microbiome revealed by metagenomics and culture.</title>
        <authorList>
            <person name="Gilroy R."/>
            <person name="Ravi A."/>
            <person name="Getino M."/>
            <person name="Pursley I."/>
            <person name="Horton D.L."/>
            <person name="Alikhan N.F."/>
            <person name="Baker D."/>
            <person name="Gharbi K."/>
            <person name="Hall N."/>
            <person name="Watson M."/>
            <person name="Adriaenssens E.M."/>
            <person name="Foster-Nyarko E."/>
            <person name="Jarju S."/>
            <person name="Secka A."/>
            <person name="Antonio M."/>
            <person name="Oren A."/>
            <person name="Chaudhuri R.R."/>
            <person name="La Ragione R."/>
            <person name="Hildebrand F."/>
            <person name="Pallen M.J."/>
        </authorList>
    </citation>
    <scope>NUCLEOTIDE SEQUENCE</scope>
    <source>
        <strain evidence="3">ChiSxjej2B14-8506</strain>
    </source>
</reference>
<comment type="caution">
    <text evidence="3">The sequence shown here is derived from an EMBL/GenBank/DDBJ whole genome shotgun (WGS) entry which is preliminary data.</text>
</comment>
<proteinExistence type="predicted"/>
<reference evidence="3" key="1">
    <citation type="submission" date="2020-10" db="EMBL/GenBank/DDBJ databases">
        <authorList>
            <person name="Gilroy R."/>
        </authorList>
    </citation>
    <scope>NUCLEOTIDE SEQUENCE</scope>
    <source>
        <strain evidence="3">ChiSxjej2B14-8506</strain>
    </source>
</reference>
<organism evidence="3 4">
    <name type="scientific">Candidatus Fimadaptatus faecigallinarum</name>
    <dbReference type="NCBI Taxonomy" id="2840814"/>
    <lineage>
        <taxon>Bacteria</taxon>
        <taxon>Bacillati</taxon>
        <taxon>Bacillota</taxon>
        <taxon>Clostridia</taxon>
        <taxon>Eubacteriales</taxon>
        <taxon>Candidatus Fimadaptatus</taxon>
    </lineage>
</organism>
<dbReference type="SUPFAM" id="SSF50104">
    <property type="entry name" value="Translation proteins SH3-like domain"/>
    <property type="match status" value="1"/>
</dbReference>
<dbReference type="InterPro" id="IPR008991">
    <property type="entry name" value="Translation_prot_SH3-like_sf"/>
</dbReference>
<name>A0A9D1LRL0_9FIRM</name>
<keyword evidence="1" id="KW-0689">Ribosomal protein</keyword>
<dbReference type="GO" id="GO:0005840">
    <property type="term" value="C:ribosome"/>
    <property type="evidence" value="ECO:0007669"/>
    <property type="project" value="UniProtKB-KW"/>
</dbReference>
<gene>
    <name evidence="3" type="ORF">IAC59_05355</name>
</gene>
<evidence type="ECO:0000256" key="1">
    <source>
        <dbReference type="ARBA" id="ARBA00022980"/>
    </source>
</evidence>
<accession>A0A9D1LRL0</accession>
<keyword evidence="2" id="KW-0687">Ribonucleoprotein</keyword>